<organism evidence="2 3">
    <name type="scientific">Eragrostis curvula</name>
    <name type="common">weeping love grass</name>
    <dbReference type="NCBI Taxonomy" id="38414"/>
    <lineage>
        <taxon>Eukaryota</taxon>
        <taxon>Viridiplantae</taxon>
        <taxon>Streptophyta</taxon>
        <taxon>Embryophyta</taxon>
        <taxon>Tracheophyta</taxon>
        <taxon>Spermatophyta</taxon>
        <taxon>Magnoliopsida</taxon>
        <taxon>Liliopsida</taxon>
        <taxon>Poales</taxon>
        <taxon>Poaceae</taxon>
        <taxon>PACMAD clade</taxon>
        <taxon>Chloridoideae</taxon>
        <taxon>Eragrostideae</taxon>
        <taxon>Eragrostidinae</taxon>
        <taxon>Eragrostis</taxon>
    </lineage>
</organism>
<name>A0A5J9UA01_9POAL</name>
<evidence type="ECO:0000256" key="1">
    <source>
        <dbReference type="ARBA" id="ARBA00009995"/>
    </source>
</evidence>
<dbReference type="GO" id="GO:0080044">
    <property type="term" value="F:quercetin 7-O-glucosyltransferase activity"/>
    <property type="evidence" value="ECO:0007669"/>
    <property type="project" value="TreeGrafter"/>
</dbReference>
<sequence>MGSNAAAPCHVVAVPYPGRGHINAILNLCRLLVAHDGSVSATVVVTEEWLGLLGAAVAADFGPRVRFETIPNVIPSEHGRAGDMVRAVSTRMTVPFERLLDRLPPPAPSAIVADVFVPWAVDVGERRSVPACVLCPISATKFVVHYNFHRLPPAAASGGASPVIDAADGTDPSLIGNYIPGLKSIKLSDLGPALANEKMLKRILEAYTFVRRAQCVLFTSFHEFEGDAIDVGRQDLHCPAYAVGPCIPFMALQQHTAINPNEEAYMAWLDSQPARSVLYVSLGSFLSVSATQLDEIAAGLAESKARILWTVHDAGRADGVIGREEIATAVGRLMSLDTAEAEEMRRRAKLLKDAAHATVEVGGSSWSDLTSFIKFISQ</sequence>
<dbReference type="PANTHER" id="PTHR11926">
    <property type="entry name" value="GLUCOSYL/GLUCURONOSYL TRANSFERASES"/>
    <property type="match status" value="1"/>
</dbReference>
<protein>
    <submittedName>
        <fullName evidence="2">Uncharacterized protein</fullName>
    </submittedName>
</protein>
<dbReference type="Gene3D" id="3.40.50.2000">
    <property type="entry name" value="Glycogen Phosphorylase B"/>
    <property type="match status" value="4"/>
</dbReference>
<dbReference type="GO" id="GO:0080043">
    <property type="term" value="F:quercetin 3-O-glucosyltransferase activity"/>
    <property type="evidence" value="ECO:0007669"/>
    <property type="project" value="TreeGrafter"/>
</dbReference>
<dbReference type="SUPFAM" id="SSF53756">
    <property type="entry name" value="UDP-Glycosyltransferase/glycogen phosphorylase"/>
    <property type="match status" value="1"/>
</dbReference>
<evidence type="ECO:0000313" key="2">
    <source>
        <dbReference type="EMBL" id="TVU20000.1"/>
    </source>
</evidence>
<dbReference type="Proteomes" id="UP000324897">
    <property type="component" value="Chromosome 7"/>
</dbReference>
<dbReference type="EMBL" id="RWGY01000029">
    <property type="protein sequence ID" value="TVU20000.1"/>
    <property type="molecule type" value="Genomic_DNA"/>
</dbReference>
<dbReference type="Gramene" id="TVU20000">
    <property type="protein sequence ID" value="TVU20000"/>
    <property type="gene ID" value="EJB05_36186"/>
</dbReference>
<dbReference type="AlphaFoldDB" id="A0A5J9UA01"/>
<dbReference type="OrthoDB" id="5835829at2759"/>
<reference evidence="2 3" key="1">
    <citation type="journal article" date="2019" name="Sci. Rep.">
        <title>A high-quality genome of Eragrostis curvula grass provides insights into Poaceae evolution and supports new strategies to enhance forage quality.</title>
        <authorList>
            <person name="Carballo J."/>
            <person name="Santos B.A.C.M."/>
            <person name="Zappacosta D."/>
            <person name="Garbus I."/>
            <person name="Selva J.P."/>
            <person name="Gallo C.A."/>
            <person name="Diaz A."/>
            <person name="Albertini E."/>
            <person name="Caccamo M."/>
            <person name="Echenique V."/>
        </authorList>
    </citation>
    <scope>NUCLEOTIDE SEQUENCE [LARGE SCALE GENOMIC DNA]</scope>
    <source>
        <strain evidence="3">cv. Victoria</strain>
        <tissue evidence="2">Leaf</tissue>
    </source>
</reference>
<evidence type="ECO:0000313" key="3">
    <source>
        <dbReference type="Proteomes" id="UP000324897"/>
    </source>
</evidence>
<dbReference type="PANTHER" id="PTHR11926:SF1395">
    <property type="entry name" value="GLYCOSYLTRANSFERASE"/>
    <property type="match status" value="1"/>
</dbReference>
<accession>A0A5J9UA01</accession>
<keyword evidence="3" id="KW-1185">Reference proteome</keyword>
<feature type="non-terminal residue" evidence="2">
    <location>
        <position position="1"/>
    </location>
</feature>
<proteinExistence type="inferred from homology"/>
<comment type="similarity">
    <text evidence="1">Belongs to the UDP-glycosyltransferase family.</text>
</comment>
<comment type="caution">
    <text evidence="2">The sequence shown here is derived from an EMBL/GenBank/DDBJ whole genome shotgun (WGS) entry which is preliminary data.</text>
</comment>
<gene>
    <name evidence="2" type="ORF">EJB05_36186</name>
</gene>